<proteinExistence type="predicted"/>
<name>A0ABD3R6U1_9STRA</name>
<dbReference type="AlphaFoldDB" id="A0ABD3R6U1"/>
<dbReference type="PANTHER" id="PTHR21530:SF7">
    <property type="entry name" value="TRAB DOMAIN-CONTAINING PROTEIN"/>
    <property type="match status" value="1"/>
</dbReference>
<evidence type="ECO:0000256" key="1">
    <source>
        <dbReference type="SAM" id="MobiDB-lite"/>
    </source>
</evidence>
<feature type="compositionally biased region" description="Low complexity" evidence="1">
    <location>
        <begin position="37"/>
        <end position="53"/>
    </location>
</feature>
<dbReference type="Proteomes" id="UP001530377">
    <property type="component" value="Unassembled WGS sequence"/>
</dbReference>
<keyword evidence="3" id="KW-1185">Reference proteome</keyword>
<evidence type="ECO:0008006" key="4">
    <source>
        <dbReference type="Google" id="ProtNLM"/>
    </source>
</evidence>
<reference evidence="2 3" key="1">
    <citation type="submission" date="2024-10" db="EMBL/GenBank/DDBJ databases">
        <title>Updated reference genomes for cyclostephanoid diatoms.</title>
        <authorList>
            <person name="Roberts W.R."/>
            <person name="Alverson A.J."/>
        </authorList>
    </citation>
    <scope>NUCLEOTIDE SEQUENCE [LARGE SCALE GENOMIC DNA]</scope>
    <source>
        <strain evidence="2 3">AJA228-03</strain>
    </source>
</reference>
<organism evidence="2 3">
    <name type="scientific">Cyclostephanos tholiformis</name>
    <dbReference type="NCBI Taxonomy" id="382380"/>
    <lineage>
        <taxon>Eukaryota</taxon>
        <taxon>Sar</taxon>
        <taxon>Stramenopiles</taxon>
        <taxon>Ochrophyta</taxon>
        <taxon>Bacillariophyta</taxon>
        <taxon>Coscinodiscophyceae</taxon>
        <taxon>Thalassiosirophycidae</taxon>
        <taxon>Stephanodiscales</taxon>
        <taxon>Stephanodiscaceae</taxon>
        <taxon>Cyclostephanos</taxon>
    </lineage>
</organism>
<comment type="caution">
    <text evidence="2">The sequence shown here is derived from an EMBL/GenBank/DDBJ whole genome shotgun (WGS) entry which is preliminary data.</text>
</comment>
<sequence length="361" mass="38773">MARPFFLGFAIHATFLISRSHPFTANHNRCSPHRATSSSSFLPSSPSSSSPSRLRSQVLDFVEPTTGVRVKLIGAMHYNPASIKLATESINALAAEGKLGSIVIESCDIRWNATLQSELARDALLSEMKAAYDLGLVHRRPVVLGDQRINVTVEQLKSGLRDTVLDLLQPWNGGWGRLGGVISSAREVAVPMGGKFLGLGSFFDPTLLASAPVSFVKYPLSYFVRSPAFAAVVGAVVLLGGVDSSDAYVNDSASAKDIIESILLSALETVIFARIFLKELLAERNEILAANILGQCRNYDTQNGSSGWFNNLFLDRYVDKSTGAVYAPGSVTGRQEGGEKVVVAVLGLAHCNGIMKLLTED</sequence>
<dbReference type="EMBL" id="JALLPB020000506">
    <property type="protein sequence ID" value="KAL3808463.1"/>
    <property type="molecule type" value="Genomic_DNA"/>
</dbReference>
<dbReference type="PANTHER" id="PTHR21530">
    <property type="entry name" value="PHEROMONE SHUTDOWN PROTEIN"/>
    <property type="match status" value="1"/>
</dbReference>
<feature type="region of interest" description="Disordered" evidence="1">
    <location>
        <begin position="28"/>
        <end position="53"/>
    </location>
</feature>
<dbReference type="InterPro" id="IPR046345">
    <property type="entry name" value="TraB_PrgY-like"/>
</dbReference>
<gene>
    <name evidence="2" type="ORF">ACHAXA_000876</name>
</gene>
<accession>A0ABD3R6U1</accession>
<protein>
    <recommendedName>
        <fullName evidence="4">TraB domain-containing protein</fullName>
    </recommendedName>
</protein>
<evidence type="ECO:0000313" key="2">
    <source>
        <dbReference type="EMBL" id="KAL3808463.1"/>
    </source>
</evidence>
<evidence type="ECO:0000313" key="3">
    <source>
        <dbReference type="Proteomes" id="UP001530377"/>
    </source>
</evidence>